<evidence type="ECO:0000256" key="1">
    <source>
        <dbReference type="ARBA" id="ARBA00001971"/>
    </source>
</evidence>
<reference evidence="16" key="1">
    <citation type="submission" date="2022-01" db="EMBL/GenBank/DDBJ databases">
        <authorList>
            <person name="King R."/>
        </authorList>
    </citation>
    <scope>NUCLEOTIDE SEQUENCE</scope>
</reference>
<dbReference type="CDD" id="cd11056">
    <property type="entry name" value="CYP6-like"/>
    <property type="match status" value="1"/>
</dbReference>
<evidence type="ECO:0000313" key="17">
    <source>
        <dbReference type="Proteomes" id="UP001153620"/>
    </source>
</evidence>
<comment type="function">
    <text evidence="2">May be involved in the metabolism of insect hormones and in the breakdown of synthetic insecticides.</text>
</comment>
<keyword evidence="13" id="KW-0472">Membrane</keyword>
<keyword evidence="10 15" id="KW-0560">Oxidoreductase</keyword>
<evidence type="ECO:0000313" key="16">
    <source>
        <dbReference type="EMBL" id="CAG9806340.1"/>
    </source>
</evidence>
<dbReference type="FunFam" id="1.10.630.10:FF:000042">
    <property type="entry name" value="Cytochrome P450"/>
    <property type="match status" value="1"/>
</dbReference>
<dbReference type="SUPFAM" id="SSF48264">
    <property type="entry name" value="Cytochrome P450"/>
    <property type="match status" value="1"/>
</dbReference>
<dbReference type="GO" id="GO:0020037">
    <property type="term" value="F:heme binding"/>
    <property type="evidence" value="ECO:0007669"/>
    <property type="project" value="InterPro"/>
</dbReference>
<dbReference type="GO" id="GO:0004497">
    <property type="term" value="F:monooxygenase activity"/>
    <property type="evidence" value="ECO:0007669"/>
    <property type="project" value="UniProtKB-KW"/>
</dbReference>
<evidence type="ECO:0000256" key="3">
    <source>
        <dbReference type="ARBA" id="ARBA00004174"/>
    </source>
</evidence>
<comment type="cofactor">
    <cofactor evidence="1 14">
        <name>heme</name>
        <dbReference type="ChEBI" id="CHEBI:30413"/>
    </cofactor>
</comment>
<evidence type="ECO:0000256" key="14">
    <source>
        <dbReference type="PIRSR" id="PIRSR602401-1"/>
    </source>
</evidence>
<evidence type="ECO:0000256" key="13">
    <source>
        <dbReference type="ARBA" id="ARBA00023136"/>
    </source>
</evidence>
<accession>A0A9N9WUC2</accession>
<keyword evidence="6 14" id="KW-0349">Heme</keyword>
<evidence type="ECO:0000256" key="6">
    <source>
        <dbReference type="ARBA" id="ARBA00022617"/>
    </source>
</evidence>
<dbReference type="Pfam" id="PF00067">
    <property type="entry name" value="p450"/>
    <property type="match status" value="1"/>
</dbReference>
<dbReference type="PRINTS" id="PR00385">
    <property type="entry name" value="P450"/>
</dbReference>
<dbReference type="GO" id="GO:0016705">
    <property type="term" value="F:oxidoreductase activity, acting on paired donors, with incorporation or reduction of molecular oxygen"/>
    <property type="evidence" value="ECO:0007669"/>
    <property type="project" value="InterPro"/>
</dbReference>
<dbReference type="InterPro" id="IPR001128">
    <property type="entry name" value="Cyt_P450"/>
</dbReference>
<dbReference type="PANTHER" id="PTHR24292">
    <property type="entry name" value="CYTOCHROME P450"/>
    <property type="match status" value="1"/>
</dbReference>
<dbReference type="Proteomes" id="UP001153620">
    <property type="component" value="Chromosome 3"/>
</dbReference>
<protein>
    <recommendedName>
        <fullName evidence="18">Cytochrome P450</fullName>
    </recommendedName>
</protein>
<sequence>MGIILGIFVSFIIFCTLAYQWIHKRLRFWSDRGFLQDNPSFPLGNLSCVGTKRTNTENLDYFYKKFKGKTPAVGLYNFLSPVILPIEPELVKNILVRDFNSFHDRGLFYNKEDDPIGANTLTLNGQDWKDRRVKLTPIFTSGKMKLMFELIDSLSDKMVRIIEDQLRNTNDLEMRSWLQRFTIDSIGNVAFGIEPNCLENENSEFGYFGRKLANITLFGIIKFIFGTEWPDFARKLGFGFCPKDVGDFFLKTFIQTIEFREKSNIKRNDFVSLLLGLKNEYTKEELAAEAFIIFFGGFETSSSLMTFLLYELALNPDIQDRLREEIANGIEENDGKLNYDMLLGLKYLDMVVNEGLRKYPPIPTPIRKCTKEYEIPNSNLVIPNGTIVLINAFSLQRDPEYFRDPDKFDPERFNAENIRNIKPFSNIPFGDGPRNCLGMRFGLMQSKLGIAKIVKNFMFQPGTRTQIPLKFNSTSPLLAPEKGMWLKVTRI</sequence>
<keyword evidence="11 14" id="KW-0408">Iron</keyword>
<dbReference type="PROSITE" id="PS00086">
    <property type="entry name" value="CYTOCHROME_P450"/>
    <property type="match status" value="1"/>
</dbReference>
<dbReference type="AlphaFoldDB" id="A0A9N9WUC2"/>
<evidence type="ECO:0000256" key="7">
    <source>
        <dbReference type="ARBA" id="ARBA00022723"/>
    </source>
</evidence>
<evidence type="ECO:0008006" key="18">
    <source>
        <dbReference type="Google" id="ProtNLM"/>
    </source>
</evidence>
<dbReference type="InterPro" id="IPR002401">
    <property type="entry name" value="Cyt_P450_E_grp-I"/>
</dbReference>
<evidence type="ECO:0000256" key="11">
    <source>
        <dbReference type="ARBA" id="ARBA00023004"/>
    </source>
</evidence>
<dbReference type="PANTHER" id="PTHR24292:SF54">
    <property type="entry name" value="CYP9F3-RELATED"/>
    <property type="match status" value="1"/>
</dbReference>
<evidence type="ECO:0000256" key="2">
    <source>
        <dbReference type="ARBA" id="ARBA00003690"/>
    </source>
</evidence>
<dbReference type="OrthoDB" id="7723819at2759"/>
<reference evidence="16" key="2">
    <citation type="submission" date="2022-10" db="EMBL/GenBank/DDBJ databases">
        <authorList>
            <consortium name="ENA_rothamsted_submissions"/>
            <consortium name="culmorum"/>
            <person name="King R."/>
        </authorList>
    </citation>
    <scope>NUCLEOTIDE SEQUENCE</scope>
</reference>
<feature type="binding site" description="axial binding residue" evidence="14">
    <location>
        <position position="436"/>
    </location>
    <ligand>
        <name>heme</name>
        <dbReference type="ChEBI" id="CHEBI:30413"/>
    </ligand>
    <ligandPart>
        <name>Fe</name>
        <dbReference type="ChEBI" id="CHEBI:18248"/>
    </ligandPart>
</feature>
<evidence type="ECO:0000256" key="8">
    <source>
        <dbReference type="ARBA" id="ARBA00022824"/>
    </source>
</evidence>
<name>A0A9N9WUC2_9DIPT</name>
<evidence type="ECO:0000256" key="10">
    <source>
        <dbReference type="ARBA" id="ARBA00023002"/>
    </source>
</evidence>
<keyword evidence="7 14" id="KW-0479">Metal-binding</keyword>
<dbReference type="Gene3D" id="1.10.630.10">
    <property type="entry name" value="Cytochrome P450"/>
    <property type="match status" value="1"/>
</dbReference>
<dbReference type="GO" id="GO:0005789">
    <property type="term" value="C:endoplasmic reticulum membrane"/>
    <property type="evidence" value="ECO:0007669"/>
    <property type="project" value="UniProtKB-SubCell"/>
</dbReference>
<dbReference type="InterPro" id="IPR036396">
    <property type="entry name" value="Cyt_P450_sf"/>
</dbReference>
<comment type="similarity">
    <text evidence="5 15">Belongs to the cytochrome P450 family.</text>
</comment>
<keyword evidence="9" id="KW-0492">Microsome</keyword>
<dbReference type="GO" id="GO:0005506">
    <property type="term" value="F:iron ion binding"/>
    <property type="evidence" value="ECO:0007669"/>
    <property type="project" value="InterPro"/>
</dbReference>
<keyword evidence="17" id="KW-1185">Reference proteome</keyword>
<evidence type="ECO:0000256" key="12">
    <source>
        <dbReference type="ARBA" id="ARBA00023033"/>
    </source>
</evidence>
<dbReference type="PRINTS" id="PR00463">
    <property type="entry name" value="EP450I"/>
</dbReference>
<dbReference type="EMBL" id="OU895879">
    <property type="protein sequence ID" value="CAG9806340.1"/>
    <property type="molecule type" value="Genomic_DNA"/>
</dbReference>
<keyword evidence="12 15" id="KW-0503">Monooxygenase</keyword>
<gene>
    <name evidence="16" type="ORF">CHIRRI_LOCUS9200</name>
</gene>
<evidence type="ECO:0000256" key="9">
    <source>
        <dbReference type="ARBA" id="ARBA00022848"/>
    </source>
</evidence>
<evidence type="ECO:0000256" key="15">
    <source>
        <dbReference type="RuleBase" id="RU000461"/>
    </source>
</evidence>
<proteinExistence type="inferred from homology"/>
<comment type="subcellular location">
    <subcellularLocation>
        <location evidence="4">Endoplasmic reticulum membrane</location>
        <topology evidence="4">Peripheral membrane protein</topology>
    </subcellularLocation>
    <subcellularLocation>
        <location evidence="3">Microsome membrane</location>
        <topology evidence="3">Peripheral membrane protein</topology>
    </subcellularLocation>
</comment>
<dbReference type="InterPro" id="IPR050476">
    <property type="entry name" value="Insect_CytP450_Detox"/>
</dbReference>
<evidence type="ECO:0000256" key="4">
    <source>
        <dbReference type="ARBA" id="ARBA00004406"/>
    </source>
</evidence>
<organism evidence="16 17">
    <name type="scientific">Chironomus riparius</name>
    <dbReference type="NCBI Taxonomy" id="315576"/>
    <lineage>
        <taxon>Eukaryota</taxon>
        <taxon>Metazoa</taxon>
        <taxon>Ecdysozoa</taxon>
        <taxon>Arthropoda</taxon>
        <taxon>Hexapoda</taxon>
        <taxon>Insecta</taxon>
        <taxon>Pterygota</taxon>
        <taxon>Neoptera</taxon>
        <taxon>Endopterygota</taxon>
        <taxon>Diptera</taxon>
        <taxon>Nematocera</taxon>
        <taxon>Chironomoidea</taxon>
        <taxon>Chironomidae</taxon>
        <taxon>Chironominae</taxon>
        <taxon>Chironomus</taxon>
    </lineage>
</organism>
<dbReference type="InterPro" id="IPR017972">
    <property type="entry name" value="Cyt_P450_CS"/>
</dbReference>
<keyword evidence="8" id="KW-0256">Endoplasmic reticulum</keyword>
<evidence type="ECO:0000256" key="5">
    <source>
        <dbReference type="ARBA" id="ARBA00010617"/>
    </source>
</evidence>